<dbReference type="PANTHER" id="PTHR43976">
    <property type="entry name" value="SHORT CHAIN DEHYDROGENASE"/>
    <property type="match status" value="1"/>
</dbReference>
<comment type="caution">
    <text evidence="3">The sequence shown here is derived from an EMBL/GenBank/DDBJ whole genome shotgun (WGS) entry which is preliminary data.</text>
</comment>
<dbReference type="InterPro" id="IPR036291">
    <property type="entry name" value="NAD(P)-bd_dom_sf"/>
</dbReference>
<organism evidence="3 4">
    <name type="scientific">Apodospora peruviana</name>
    <dbReference type="NCBI Taxonomy" id="516989"/>
    <lineage>
        <taxon>Eukaryota</taxon>
        <taxon>Fungi</taxon>
        <taxon>Dikarya</taxon>
        <taxon>Ascomycota</taxon>
        <taxon>Pezizomycotina</taxon>
        <taxon>Sordariomycetes</taxon>
        <taxon>Sordariomycetidae</taxon>
        <taxon>Sordariales</taxon>
        <taxon>Lasiosphaeriaceae</taxon>
        <taxon>Apodospora</taxon>
    </lineage>
</organism>
<dbReference type="GO" id="GO:0016491">
    <property type="term" value="F:oxidoreductase activity"/>
    <property type="evidence" value="ECO:0007669"/>
    <property type="project" value="UniProtKB-KW"/>
</dbReference>
<dbReference type="Gene3D" id="3.40.50.720">
    <property type="entry name" value="NAD(P)-binding Rossmann-like Domain"/>
    <property type="match status" value="1"/>
</dbReference>
<accession>A0AAE0IQZ5</accession>
<dbReference type="EMBL" id="JAUEDM010000001">
    <property type="protein sequence ID" value="KAK3329367.1"/>
    <property type="molecule type" value="Genomic_DNA"/>
</dbReference>
<dbReference type="Pfam" id="PF00106">
    <property type="entry name" value="adh_short"/>
    <property type="match status" value="2"/>
</dbReference>
<gene>
    <name evidence="3" type="ORF">B0H66DRAFT_526753</name>
</gene>
<keyword evidence="4" id="KW-1185">Reference proteome</keyword>
<dbReference type="SUPFAM" id="SSF51735">
    <property type="entry name" value="NAD(P)-binding Rossmann-fold domains"/>
    <property type="match status" value="1"/>
</dbReference>
<evidence type="ECO:0000313" key="3">
    <source>
        <dbReference type="EMBL" id="KAK3329367.1"/>
    </source>
</evidence>
<dbReference type="PANTHER" id="PTHR43976:SF16">
    <property type="entry name" value="SHORT-CHAIN DEHYDROGENASE_REDUCTASE FAMILY PROTEIN"/>
    <property type="match status" value="1"/>
</dbReference>
<dbReference type="InterPro" id="IPR002347">
    <property type="entry name" value="SDR_fam"/>
</dbReference>
<sequence length="316" mass="33913">MTDYVWFITATSSGFGEAIAFDALRRGHKVIATARDSSKLDKLRAAGAAVMDLDVTCDEETLAAKLAEANAIYGKITHVASCAGYILEGTVEEASAKEVYNEFNTNVFGVCNIARAVTPYLREAAKSGQQTALANFGSLGSWLSSAAVAHLPDLPNYKFKKTNHFERRQQTDCSTKFAVTGLTEGLADELKPFGIDVCDIEPGYTRTGFLASGEAGGRDGRVKTARKLPVYGGTHPAAAVRDNMNAYNGKQPNDVTKSARLIVDVLTRTGVAEGKGVPIRLVLGQDCLDVARKKCADTLRLLDEWAHVSKMAVGDE</sequence>
<comment type="similarity">
    <text evidence="1">Belongs to the short-chain dehydrogenases/reductases (SDR) family.</text>
</comment>
<reference evidence="3" key="1">
    <citation type="journal article" date="2023" name="Mol. Phylogenet. Evol.">
        <title>Genome-scale phylogeny and comparative genomics of the fungal order Sordariales.</title>
        <authorList>
            <person name="Hensen N."/>
            <person name="Bonometti L."/>
            <person name="Westerberg I."/>
            <person name="Brannstrom I.O."/>
            <person name="Guillou S."/>
            <person name="Cros-Aarteil S."/>
            <person name="Calhoun S."/>
            <person name="Haridas S."/>
            <person name="Kuo A."/>
            <person name="Mondo S."/>
            <person name="Pangilinan J."/>
            <person name="Riley R."/>
            <person name="LaButti K."/>
            <person name="Andreopoulos B."/>
            <person name="Lipzen A."/>
            <person name="Chen C."/>
            <person name="Yan M."/>
            <person name="Daum C."/>
            <person name="Ng V."/>
            <person name="Clum A."/>
            <person name="Steindorff A."/>
            <person name="Ohm R.A."/>
            <person name="Martin F."/>
            <person name="Silar P."/>
            <person name="Natvig D.O."/>
            <person name="Lalanne C."/>
            <person name="Gautier V."/>
            <person name="Ament-Velasquez S.L."/>
            <person name="Kruys A."/>
            <person name="Hutchinson M.I."/>
            <person name="Powell A.J."/>
            <person name="Barry K."/>
            <person name="Miller A.N."/>
            <person name="Grigoriev I.V."/>
            <person name="Debuchy R."/>
            <person name="Gladieux P."/>
            <person name="Hiltunen Thoren M."/>
            <person name="Johannesson H."/>
        </authorList>
    </citation>
    <scope>NUCLEOTIDE SEQUENCE</scope>
    <source>
        <strain evidence="3">CBS 118394</strain>
    </source>
</reference>
<proteinExistence type="inferred from homology"/>
<dbReference type="PRINTS" id="PR00081">
    <property type="entry name" value="GDHRDH"/>
</dbReference>
<evidence type="ECO:0000256" key="2">
    <source>
        <dbReference type="ARBA" id="ARBA00023002"/>
    </source>
</evidence>
<evidence type="ECO:0000313" key="4">
    <source>
        <dbReference type="Proteomes" id="UP001283341"/>
    </source>
</evidence>
<protein>
    <submittedName>
        <fullName evidence="3">Uncharacterized protein</fullName>
    </submittedName>
</protein>
<dbReference type="Proteomes" id="UP001283341">
    <property type="component" value="Unassembled WGS sequence"/>
</dbReference>
<keyword evidence="2" id="KW-0560">Oxidoreductase</keyword>
<dbReference type="InterPro" id="IPR051911">
    <property type="entry name" value="SDR_oxidoreductase"/>
</dbReference>
<reference evidence="3" key="2">
    <citation type="submission" date="2023-06" db="EMBL/GenBank/DDBJ databases">
        <authorList>
            <consortium name="Lawrence Berkeley National Laboratory"/>
            <person name="Haridas S."/>
            <person name="Hensen N."/>
            <person name="Bonometti L."/>
            <person name="Westerberg I."/>
            <person name="Brannstrom I.O."/>
            <person name="Guillou S."/>
            <person name="Cros-Aarteil S."/>
            <person name="Calhoun S."/>
            <person name="Kuo A."/>
            <person name="Mondo S."/>
            <person name="Pangilinan J."/>
            <person name="Riley R."/>
            <person name="Labutti K."/>
            <person name="Andreopoulos B."/>
            <person name="Lipzen A."/>
            <person name="Chen C."/>
            <person name="Yanf M."/>
            <person name="Daum C."/>
            <person name="Ng V."/>
            <person name="Clum A."/>
            <person name="Steindorff A."/>
            <person name="Ohm R."/>
            <person name="Martin F."/>
            <person name="Silar P."/>
            <person name="Natvig D."/>
            <person name="Lalanne C."/>
            <person name="Gautier V."/>
            <person name="Ament-Velasquez S.L."/>
            <person name="Kruys A."/>
            <person name="Hutchinson M.I."/>
            <person name="Powell A.J."/>
            <person name="Barry K."/>
            <person name="Miller A.N."/>
            <person name="Grigoriev I.V."/>
            <person name="Debuchy R."/>
            <person name="Gladieux P."/>
            <person name="Thoren M.H."/>
            <person name="Johannesson H."/>
        </authorList>
    </citation>
    <scope>NUCLEOTIDE SEQUENCE</scope>
    <source>
        <strain evidence="3">CBS 118394</strain>
    </source>
</reference>
<evidence type="ECO:0000256" key="1">
    <source>
        <dbReference type="ARBA" id="ARBA00006484"/>
    </source>
</evidence>
<dbReference type="AlphaFoldDB" id="A0AAE0IQZ5"/>
<name>A0AAE0IQZ5_9PEZI</name>